<name>A0A292PRU3_9PEZI</name>
<evidence type="ECO:0000313" key="2">
    <source>
        <dbReference type="EMBL" id="CUS09193.1"/>
    </source>
</evidence>
<accession>A0A292PRU3</accession>
<dbReference type="AlphaFoldDB" id="A0A292PRU3"/>
<gene>
    <name evidence="2" type="ORF">GSTUAT00006713001</name>
</gene>
<keyword evidence="3" id="KW-1185">Reference proteome</keyword>
<reference evidence="2" key="1">
    <citation type="submission" date="2015-10" db="EMBL/GenBank/DDBJ databases">
        <authorList>
            <person name="Regsiter A."/>
            <person name="william w."/>
        </authorList>
    </citation>
    <scope>NUCLEOTIDE SEQUENCE</scope>
    <source>
        <strain evidence="2">Montdore</strain>
    </source>
</reference>
<protein>
    <submittedName>
        <fullName evidence="2">Uncharacterized protein</fullName>
    </submittedName>
</protein>
<evidence type="ECO:0000313" key="3">
    <source>
        <dbReference type="Proteomes" id="UP001412239"/>
    </source>
</evidence>
<sequence>MPQSNPTENAGPKTRLGPTLRAGIKKRTKSRGNGGGSDCSVRCQWVRDKEPKEPRLSLNIIGPVIYGGITQSCVTRPGINQSGSKQSQRDGTDNSPTPVRRERGTVEEGSEVERHREGSRASWQDTYAQMDNRAKWVLASGRRVENVIYEACEAMDFVTFASVPAQLFILDTSDPEVQGWFSEDEWNEITARLSPLPGPDQTLVDSFNRFYPVNTTTMLREALKSGLIPDGATYDQTLHSTLQWAETAIRKFLMLLEAPNDPLIQSHLESWYGYNIWSDILDAGLLDLKGMTIERKKPTCDSSTQCSNRQRLKSTESIKLGNRLDGIIRTLGHAPLVYGGMEAGATITGGVTAPRRLGDNFKLVKCLRDMLSQLHEEVNGDSSITRLVQVVGIFTSGLALQYALLGHPGVGYREPVVHMPDSVERLPELLRMLVVVAQIKEVIKLSYDAVQKKYLALSGSAFRAFLVSGNAMRSKATLGWMASAP</sequence>
<dbReference type="EMBL" id="LN891094">
    <property type="protein sequence ID" value="CUS09193.1"/>
    <property type="molecule type" value="Genomic_DNA"/>
</dbReference>
<feature type="region of interest" description="Disordered" evidence="1">
    <location>
        <begin position="1"/>
        <end position="41"/>
    </location>
</feature>
<proteinExistence type="predicted"/>
<feature type="compositionally biased region" description="Polar residues" evidence="1">
    <location>
        <begin position="76"/>
        <end position="86"/>
    </location>
</feature>
<organism evidence="2 3">
    <name type="scientific">Tuber aestivum</name>
    <name type="common">summer truffle</name>
    <dbReference type="NCBI Taxonomy" id="59557"/>
    <lineage>
        <taxon>Eukaryota</taxon>
        <taxon>Fungi</taxon>
        <taxon>Dikarya</taxon>
        <taxon>Ascomycota</taxon>
        <taxon>Pezizomycotina</taxon>
        <taxon>Pezizomycetes</taxon>
        <taxon>Pezizales</taxon>
        <taxon>Tuberaceae</taxon>
        <taxon>Tuber</taxon>
    </lineage>
</organism>
<feature type="compositionally biased region" description="Basic and acidic residues" evidence="1">
    <location>
        <begin position="99"/>
        <end position="119"/>
    </location>
</feature>
<dbReference type="Proteomes" id="UP001412239">
    <property type="component" value="Unassembled WGS sequence"/>
</dbReference>
<evidence type="ECO:0000256" key="1">
    <source>
        <dbReference type="SAM" id="MobiDB-lite"/>
    </source>
</evidence>
<feature type="region of interest" description="Disordered" evidence="1">
    <location>
        <begin position="76"/>
        <end position="124"/>
    </location>
</feature>